<dbReference type="STRING" id="27349.A0A0L6V7R1"/>
<protein>
    <submittedName>
        <fullName evidence="2">Aspartic peptidase A1</fullName>
    </submittedName>
</protein>
<evidence type="ECO:0000256" key="1">
    <source>
        <dbReference type="SAM" id="SignalP"/>
    </source>
</evidence>
<gene>
    <name evidence="2" type="ORF">VP01_2482g1</name>
</gene>
<dbReference type="AlphaFoldDB" id="A0A0L6V7R1"/>
<proteinExistence type="predicted"/>
<dbReference type="EMBL" id="LAVV01007372">
    <property type="protein sequence ID" value="KNZ56155.1"/>
    <property type="molecule type" value="Genomic_DNA"/>
</dbReference>
<feature type="chain" id="PRO_5005568260" evidence="1">
    <location>
        <begin position="22"/>
        <end position="100"/>
    </location>
</feature>
<name>A0A0L6V7R1_9BASI</name>
<accession>A0A0L6V7R1</accession>
<evidence type="ECO:0000313" key="3">
    <source>
        <dbReference type="Proteomes" id="UP000037035"/>
    </source>
</evidence>
<keyword evidence="3" id="KW-1185">Reference proteome</keyword>
<keyword evidence="1" id="KW-0732">Signal</keyword>
<feature type="signal peptide" evidence="1">
    <location>
        <begin position="1"/>
        <end position="21"/>
    </location>
</feature>
<comment type="caution">
    <text evidence="2">The sequence shown here is derived from an EMBL/GenBank/DDBJ whole genome shotgun (WGS) entry which is preliminary data.</text>
</comment>
<organism evidence="2 3">
    <name type="scientific">Puccinia sorghi</name>
    <dbReference type="NCBI Taxonomy" id="27349"/>
    <lineage>
        <taxon>Eukaryota</taxon>
        <taxon>Fungi</taxon>
        <taxon>Dikarya</taxon>
        <taxon>Basidiomycota</taxon>
        <taxon>Pucciniomycotina</taxon>
        <taxon>Pucciniomycetes</taxon>
        <taxon>Pucciniales</taxon>
        <taxon>Pucciniaceae</taxon>
        <taxon>Puccinia</taxon>
    </lineage>
</organism>
<dbReference type="Proteomes" id="UP000037035">
    <property type="component" value="Unassembled WGS sequence"/>
</dbReference>
<evidence type="ECO:0000313" key="2">
    <source>
        <dbReference type="EMBL" id="KNZ56155.1"/>
    </source>
</evidence>
<dbReference type="VEuPathDB" id="FungiDB:VP01_2482g1"/>
<sequence length="100" mass="11411">MQAIRILISLVSFSRVSIVTPFPTNVPEQKHIQRTSLSPKVLQLSRRGSLTDETGFLNQKTLDAHLRYVSIIPFQHLLIIYSLRKQVIGAMNYYKNTGNV</sequence>
<reference evidence="2 3" key="1">
    <citation type="submission" date="2015-08" db="EMBL/GenBank/DDBJ databases">
        <title>Next Generation Sequencing and Analysis of the Genome of Puccinia sorghi L Schw, the Causal Agent of Maize Common Rust.</title>
        <authorList>
            <person name="Rochi L."/>
            <person name="Burguener G."/>
            <person name="Darino M."/>
            <person name="Turjanski A."/>
            <person name="Kreff E."/>
            <person name="Dieguez M.J."/>
            <person name="Sacco F."/>
        </authorList>
    </citation>
    <scope>NUCLEOTIDE SEQUENCE [LARGE SCALE GENOMIC DNA]</scope>
    <source>
        <strain evidence="2 3">RO10H11247</strain>
    </source>
</reference>